<proteinExistence type="predicted"/>
<feature type="chain" id="PRO_5017269393" description="Wall-associated receptor kinase galacturonan-binding domain-containing protein" evidence="3">
    <location>
        <begin position="25"/>
        <end position="264"/>
    </location>
</feature>
<name>A0A396GZ95_MEDTR</name>
<organism evidence="4 5">
    <name type="scientific">Medicago truncatula</name>
    <name type="common">Barrel medic</name>
    <name type="synonym">Medicago tribuloides</name>
    <dbReference type="NCBI Taxonomy" id="3880"/>
    <lineage>
        <taxon>Eukaryota</taxon>
        <taxon>Viridiplantae</taxon>
        <taxon>Streptophyta</taxon>
        <taxon>Embryophyta</taxon>
        <taxon>Tracheophyta</taxon>
        <taxon>Spermatophyta</taxon>
        <taxon>Magnoliopsida</taxon>
        <taxon>eudicotyledons</taxon>
        <taxon>Gunneridae</taxon>
        <taxon>Pentapetalae</taxon>
        <taxon>rosids</taxon>
        <taxon>fabids</taxon>
        <taxon>Fabales</taxon>
        <taxon>Fabaceae</taxon>
        <taxon>Papilionoideae</taxon>
        <taxon>50 kb inversion clade</taxon>
        <taxon>NPAAA clade</taxon>
        <taxon>Hologalegina</taxon>
        <taxon>IRL clade</taxon>
        <taxon>Trifolieae</taxon>
        <taxon>Medicago</taxon>
    </lineage>
</organism>
<dbReference type="GO" id="GO:0005524">
    <property type="term" value="F:ATP binding"/>
    <property type="evidence" value="ECO:0007669"/>
    <property type="project" value="UniProtKB-KW"/>
</dbReference>
<dbReference type="AlphaFoldDB" id="A0A396GZ95"/>
<keyword evidence="3" id="KW-0732">Signal</keyword>
<comment type="caution">
    <text evidence="4">The sequence shown here is derived from an EMBL/GenBank/DDBJ whole genome shotgun (WGS) entry which is preliminary data.</text>
</comment>
<evidence type="ECO:0000256" key="1">
    <source>
        <dbReference type="ARBA" id="ARBA00022741"/>
    </source>
</evidence>
<sequence>MAPVDLFYFLLFFHLMLILSAVYGSGYTYNCPHSFSCGARGVFRYPFTKAEQLDCGSILIHGCDDSYYSPKMIQLEKNAKKIELTSIIDQNTITVSDQEFYKRLQDNLCDTLKQNYTLPPASPFVSFYINNNVTLFLCNRSHNINPPAQYFKHNCSSFSYDIYYNRKPYLNVTNEKADSFFSSCSVLQFPSKDLTDTRHILSFVSAQMVIKIVLSDDCDECSNHRGGQCMLDAKRMFFYCQNGKVQINLSHSCIPFDCFLIFNT</sequence>
<evidence type="ECO:0000256" key="2">
    <source>
        <dbReference type="ARBA" id="ARBA00022840"/>
    </source>
</evidence>
<dbReference type="PANTHER" id="PTHR46008:SF50">
    <property type="entry name" value="WALL ASSOCIATED KINASE-LIKE PROTEIN"/>
    <property type="match status" value="1"/>
</dbReference>
<evidence type="ECO:0000313" key="4">
    <source>
        <dbReference type="EMBL" id="RHN45541.1"/>
    </source>
</evidence>
<accession>A0A396GZ95</accession>
<reference evidence="5" key="1">
    <citation type="journal article" date="2018" name="Nat. Plants">
        <title>Whole-genome landscape of Medicago truncatula symbiotic genes.</title>
        <authorList>
            <person name="Pecrix Y."/>
            <person name="Staton S.E."/>
            <person name="Sallet E."/>
            <person name="Lelandais-Briere C."/>
            <person name="Moreau S."/>
            <person name="Carrere S."/>
            <person name="Blein T."/>
            <person name="Jardinaud M.F."/>
            <person name="Latrasse D."/>
            <person name="Zouine M."/>
            <person name="Zahm M."/>
            <person name="Kreplak J."/>
            <person name="Mayjonade B."/>
            <person name="Satge C."/>
            <person name="Perez M."/>
            <person name="Cauet S."/>
            <person name="Marande W."/>
            <person name="Chantry-Darmon C."/>
            <person name="Lopez-Roques C."/>
            <person name="Bouchez O."/>
            <person name="Berard A."/>
            <person name="Debelle F."/>
            <person name="Munos S."/>
            <person name="Bendahmane A."/>
            <person name="Berges H."/>
            <person name="Niebel A."/>
            <person name="Buitink J."/>
            <person name="Frugier F."/>
            <person name="Benhamed M."/>
            <person name="Crespi M."/>
            <person name="Gouzy J."/>
            <person name="Gamas P."/>
        </authorList>
    </citation>
    <scope>NUCLEOTIDE SEQUENCE [LARGE SCALE GENOMIC DNA]</scope>
    <source>
        <strain evidence="5">cv. Jemalong A17</strain>
    </source>
</reference>
<dbReference type="Proteomes" id="UP000265566">
    <property type="component" value="Chromosome 7"/>
</dbReference>
<keyword evidence="2" id="KW-0067">ATP-binding</keyword>
<evidence type="ECO:0008006" key="6">
    <source>
        <dbReference type="Google" id="ProtNLM"/>
    </source>
</evidence>
<keyword evidence="1" id="KW-0547">Nucleotide-binding</keyword>
<protein>
    <recommendedName>
        <fullName evidence="6">Wall-associated receptor kinase galacturonan-binding domain-containing protein</fullName>
    </recommendedName>
</protein>
<dbReference type="EMBL" id="PSQE01000007">
    <property type="protein sequence ID" value="RHN45541.1"/>
    <property type="molecule type" value="Genomic_DNA"/>
</dbReference>
<evidence type="ECO:0000256" key="3">
    <source>
        <dbReference type="SAM" id="SignalP"/>
    </source>
</evidence>
<gene>
    <name evidence="4" type="ORF">MtrunA17_Chr7g0232431</name>
</gene>
<dbReference type="Gramene" id="rna39905">
    <property type="protein sequence ID" value="RHN45541.1"/>
    <property type="gene ID" value="gene39905"/>
</dbReference>
<evidence type="ECO:0000313" key="5">
    <source>
        <dbReference type="Proteomes" id="UP000265566"/>
    </source>
</evidence>
<dbReference type="PANTHER" id="PTHR46008">
    <property type="entry name" value="LEAF RUST 10 DISEASE-RESISTANCE LOCUS RECEPTOR-LIKE PROTEIN KINASE-LIKE 1.4"/>
    <property type="match status" value="1"/>
</dbReference>
<feature type="signal peptide" evidence="3">
    <location>
        <begin position="1"/>
        <end position="24"/>
    </location>
</feature>